<evidence type="ECO:0000256" key="3">
    <source>
        <dbReference type="ARBA" id="ARBA00022833"/>
    </source>
</evidence>
<feature type="binding site" evidence="7">
    <location>
        <position position="117"/>
    </location>
    <ligand>
        <name>Zn(2+)</name>
        <dbReference type="ChEBI" id="CHEBI:29105"/>
    </ligand>
</feature>
<evidence type="ECO:0000256" key="2">
    <source>
        <dbReference type="ARBA" id="ARBA00022491"/>
    </source>
</evidence>
<dbReference type="GO" id="GO:0003700">
    <property type="term" value="F:DNA-binding transcription factor activity"/>
    <property type="evidence" value="ECO:0007669"/>
    <property type="project" value="InterPro"/>
</dbReference>
<dbReference type="InterPro" id="IPR036390">
    <property type="entry name" value="WH_DNA-bd_sf"/>
</dbReference>
<keyword evidence="10" id="KW-1185">Reference proteome</keyword>
<proteinExistence type="inferred from homology"/>
<feature type="binding site" evidence="7">
    <location>
        <position position="114"/>
    </location>
    <ligand>
        <name>Zn(2+)</name>
        <dbReference type="ChEBI" id="CHEBI:29105"/>
    </ligand>
</feature>
<dbReference type="GO" id="GO:0000976">
    <property type="term" value="F:transcription cis-regulatory region binding"/>
    <property type="evidence" value="ECO:0007669"/>
    <property type="project" value="TreeGrafter"/>
</dbReference>
<gene>
    <name evidence="9" type="ORF">EDC37_106140</name>
</gene>
<comment type="similarity">
    <text evidence="1">Belongs to the Fur family.</text>
</comment>
<organism evidence="9 10">
    <name type="scientific">Pectinatus cerevisiiphilus</name>
    <dbReference type="NCBI Taxonomy" id="86956"/>
    <lineage>
        <taxon>Bacteria</taxon>
        <taxon>Bacillati</taxon>
        <taxon>Bacillota</taxon>
        <taxon>Negativicutes</taxon>
        <taxon>Selenomonadales</taxon>
        <taxon>Selenomonadaceae</taxon>
        <taxon>Pectinatus</taxon>
    </lineage>
</organism>
<dbReference type="GO" id="GO:1900376">
    <property type="term" value="P:regulation of secondary metabolite biosynthetic process"/>
    <property type="evidence" value="ECO:0007669"/>
    <property type="project" value="TreeGrafter"/>
</dbReference>
<dbReference type="Gene3D" id="3.30.1490.190">
    <property type="match status" value="1"/>
</dbReference>
<dbReference type="Pfam" id="PF01475">
    <property type="entry name" value="FUR"/>
    <property type="match status" value="1"/>
</dbReference>
<evidence type="ECO:0000313" key="9">
    <source>
        <dbReference type="EMBL" id="TCS79723.1"/>
    </source>
</evidence>
<evidence type="ECO:0000256" key="7">
    <source>
        <dbReference type="PIRSR" id="PIRSR602481-1"/>
    </source>
</evidence>
<keyword evidence="7" id="KW-0479">Metal-binding</keyword>
<reference evidence="9 10" key="1">
    <citation type="submission" date="2019-03" db="EMBL/GenBank/DDBJ databases">
        <title>Genomic Encyclopedia of Type Strains, Phase IV (KMG-IV): sequencing the most valuable type-strain genomes for metagenomic binning, comparative biology and taxonomic classification.</title>
        <authorList>
            <person name="Goeker M."/>
        </authorList>
    </citation>
    <scope>NUCLEOTIDE SEQUENCE [LARGE SCALE GENOMIC DNA]</scope>
    <source>
        <strain evidence="9 10">DSM 20467</strain>
    </source>
</reference>
<dbReference type="InterPro" id="IPR002481">
    <property type="entry name" value="FUR"/>
</dbReference>
<accession>A0A4R3K9Z7</accession>
<dbReference type="CDD" id="cd07153">
    <property type="entry name" value="Fur_like"/>
    <property type="match status" value="1"/>
</dbReference>
<feature type="binding site" evidence="7">
    <location>
        <position position="154"/>
    </location>
    <ligand>
        <name>Zn(2+)</name>
        <dbReference type="ChEBI" id="CHEBI:29105"/>
    </ligand>
</feature>
<dbReference type="PANTHER" id="PTHR33202">
    <property type="entry name" value="ZINC UPTAKE REGULATION PROTEIN"/>
    <property type="match status" value="1"/>
</dbReference>
<keyword evidence="8" id="KW-0408">Iron</keyword>
<dbReference type="SUPFAM" id="SSF46785">
    <property type="entry name" value="Winged helix' DNA-binding domain"/>
    <property type="match status" value="1"/>
</dbReference>
<protein>
    <submittedName>
        <fullName evidence="9">Fur family ferric uptake transcriptional regulator</fullName>
    </submittedName>
</protein>
<keyword evidence="4" id="KW-0805">Transcription regulation</keyword>
<sequence>MVDYSEKGAYIMGKKITIDDLTKKLQSPHHKITPQRKVVLQVFVENPGEHLSAEDVHYILRDKGYDIGLATVYRSLELLSELTILQKNDFGDGCRRYELNTANPDAHRHHHLICLKCGKVAEFADDLLEDLEVDIMEKSKFKIIDHQVTFYGYCHKCQEKG</sequence>
<evidence type="ECO:0000256" key="1">
    <source>
        <dbReference type="ARBA" id="ARBA00007957"/>
    </source>
</evidence>
<evidence type="ECO:0000256" key="4">
    <source>
        <dbReference type="ARBA" id="ARBA00023015"/>
    </source>
</evidence>
<comment type="caution">
    <text evidence="9">The sequence shown here is derived from an EMBL/GenBank/DDBJ whole genome shotgun (WGS) entry which is preliminary data.</text>
</comment>
<evidence type="ECO:0000256" key="6">
    <source>
        <dbReference type="ARBA" id="ARBA00023163"/>
    </source>
</evidence>
<dbReference type="InterPro" id="IPR036388">
    <property type="entry name" value="WH-like_DNA-bd_sf"/>
</dbReference>
<dbReference type="InterPro" id="IPR043135">
    <property type="entry name" value="Fur_C"/>
</dbReference>
<dbReference type="GO" id="GO:0008270">
    <property type="term" value="F:zinc ion binding"/>
    <property type="evidence" value="ECO:0007669"/>
    <property type="project" value="TreeGrafter"/>
</dbReference>
<feature type="binding site" evidence="8">
    <location>
        <position position="129"/>
    </location>
    <ligand>
        <name>Fe cation</name>
        <dbReference type="ChEBI" id="CHEBI:24875"/>
    </ligand>
</feature>
<dbReference type="EMBL" id="SMAA01000006">
    <property type="protein sequence ID" value="TCS79723.1"/>
    <property type="molecule type" value="Genomic_DNA"/>
</dbReference>
<keyword evidence="6" id="KW-0804">Transcription</keyword>
<dbReference type="PANTHER" id="PTHR33202:SF7">
    <property type="entry name" value="FERRIC UPTAKE REGULATION PROTEIN"/>
    <property type="match status" value="1"/>
</dbReference>
<dbReference type="Gene3D" id="1.10.10.10">
    <property type="entry name" value="Winged helix-like DNA-binding domain superfamily/Winged helix DNA-binding domain"/>
    <property type="match status" value="1"/>
</dbReference>
<dbReference type="AlphaFoldDB" id="A0A4R3K9Z7"/>
<keyword evidence="3 7" id="KW-0862">Zinc</keyword>
<dbReference type="Proteomes" id="UP000295188">
    <property type="component" value="Unassembled WGS sequence"/>
</dbReference>
<dbReference type="GO" id="GO:0045892">
    <property type="term" value="P:negative regulation of DNA-templated transcription"/>
    <property type="evidence" value="ECO:0007669"/>
    <property type="project" value="TreeGrafter"/>
</dbReference>
<evidence type="ECO:0000313" key="10">
    <source>
        <dbReference type="Proteomes" id="UP000295188"/>
    </source>
</evidence>
<feature type="binding site" evidence="8">
    <location>
        <position position="146"/>
    </location>
    <ligand>
        <name>Fe cation</name>
        <dbReference type="ChEBI" id="CHEBI:24875"/>
    </ligand>
</feature>
<keyword evidence="5" id="KW-0238">DNA-binding</keyword>
<comment type="cofactor">
    <cofactor evidence="7">
        <name>Zn(2+)</name>
        <dbReference type="ChEBI" id="CHEBI:29105"/>
    </cofactor>
    <text evidence="7">Binds 1 zinc ion per subunit.</text>
</comment>
<comment type="cofactor">
    <cofactor evidence="8">
        <name>Mn(2+)</name>
        <dbReference type="ChEBI" id="CHEBI:29035"/>
    </cofactor>
    <cofactor evidence="8">
        <name>Fe(2+)</name>
        <dbReference type="ChEBI" id="CHEBI:29033"/>
    </cofactor>
    <text evidence="8">Binds 1 Mn(2+) or Fe(2+) ion per subunit.</text>
</comment>
<feature type="binding site" evidence="7">
    <location>
        <position position="157"/>
    </location>
    <ligand>
        <name>Zn(2+)</name>
        <dbReference type="ChEBI" id="CHEBI:29105"/>
    </ligand>
</feature>
<evidence type="ECO:0000256" key="5">
    <source>
        <dbReference type="ARBA" id="ARBA00023125"/>
    </source>
</evidence>
<evidence type="ECO:0000256" key="8">
    <source>
        <dbReference type="PIRSR" id="PIRSR602481-2"/>
    </source>
</evidence>
<keyword evidence="2" id="KW-0678">Repressor</keyword>
<name>A0A4R3K9Z7_9FIRM</name>